<dbReference type="InterPro" id="IPR016024">
    <property type="entry name" value="ARM-type_fold"/>
</dbReference>
<dbReference type="STRING" id="62708.A0A420HRE2"/>
<dbReference type="Pfam" id="PF16206">
    <property type="entry name" value="Mon2_C"/>
    <property type="match status" value="1"/>
</dbReference>
<dbReference type="InterPro" id="IPR032629">
    <property type="entry name" value="DCB_dom"/>
</dbReference>
<proteinExistence type="inferred from homology"/>
<feature type="compositionally biased region" description="Polar residues" evidence="4">
    <location>
        <begin position="477"/>
        <end position="495"/>
    </location>
</feature>
<feature type="domain" description="Mon2 C-terminal" evidence="6">
    <location>
        <begin position="984"/>
        <end position="1215"/>
    </location>
</feature>
<feature type="domain" description="Mon2/Sec7/BIG1-like dimerisation and cyclophilin-binding" evidence="7">
    <location>
        <begin position="4"/>
        <end position="175"/>
    </location>
</feature>
<comment type="similarity">
    <text evidence="1">Belongs to the MON2 family.</text>
</comment>
<dbReference type="InterPro" id="IPR032691">
    <property type="entry name" value="Mon2/Sec7/BIG1-like_HUS"/>
</dbReference>
<dbReference type="Pfam" id="PF12783">
    <property type="entry name" value="Sec7-like_HUS"/>
    <property type="match status" value="1"/>
</dbReference>
<dbReference type="InterPro" id="IPR032817">
    <property type="entry name" value="Mon2_C"/>
</dbReference>
<protein>
    <submittedName>
        <fullName evidence="8">Protein MON2-like protein</fullName>
    </submittedName>
</protein>
<dbReference type="PANTHER" id="PTHR10663:SF333">
    <property type="entry name" value="PROTEIN MON2 HOMOLOG"/>
    <property type="match status" value="1"/>
</dbReference>
<dbReference type="PANTHER" id="PTHR10663">
    <property type="entry name" value="GUANYL-NUCLEOTIDE EXCHANGE FACTOR"/>
    <property type="match status" value="1"/>
</dbReference>
<gene>
    <name evidence="8" type="ORF">GcM3_169005</name>
</gene>
<keyword evidence="2" id="KW-0813">Transport</keyword>
<evidence type="ECO:0000256" key="1">
    <source>
        <dbReference type="ARBA" id="ARBA00008144"/>
    </source>
</evidence>
<feature type="region of interest" description="Disordered" evidence="4">
    <location>
        <begin position="477"/>
        <end position="499"/>
    </location>
</feature>
<dbReference type="EMBL" id="MCBQ01016997">
    <property type="protein sequence ID" value="RKF59982.1"/>
    <property type="molecule type" value="Genomic_DNA"/>
</dbReference>
<dbReference type="Proteomes" id="UP000283383">
    <property type="component" value="Unassembled WGS sequence"/>
</dbReference>
<dbReference type="Pfam" id="PF16213">
    <property type="entry name" value="DCB"/>
    <property type="match status" value="1"/>
</dbReference>
<evidence type="ECO:0000313" key="9">
    <source>
        <dbReference type="Proteomes" id="UP000283383"/>
    </source>
</evidence>
<dbReference type="GO" id="GO:0005794">
    <property type="term" value="C:Golgi apparatus"/>
    <property type="evidence" value="ECO:0007669"/>
    <property type="project" value="UniProtKB-ARBA"/>
</dbReference>
<evidence type="ECO:0000256" key="2">
    <source>
        <dbReference type="ARBA" id="ARBA00022448"/>
    </source>
</evidence>
<accession>A0A420HRE2</accession>
<evidence type="ECO:0000259" key="6">
    <source>
        <dbReference type="Pfam" id="PF16206"/>
    </source>
</evidence>
<evidence type="ECO:0000259" key="5">
    <source>
        <dbReference type="Pfam" id="PF12783"/>
    </source>
</evidence>
<dbReference type="SUPFAM" id="SSF48371">
    <property type="entry name" value="ARM repeat"/>
    <property type="match status" value="1"/>
</dbReference>
<keyword evidence="3" id="KW-0653">Protein transport</keyword>
<name>A0A420HRE2_9PEZI</name>
<dbReference type="GO" id="GO:0015031">
    <property type="term" value="P:protein transport"/>
    <property type="evidence" value="ECO:0007669"/>
    <property type="project" value="UniProtKB-KW"/>
</dbReference>
<comment type="caution">
    <text evidence="8">The sequence shown here is derived from an EMBL/GenBank/DDBJ whole genome shotgun (WGS) entry which is preliminary data.</text>
</comment>
<feature type="domain" description="Mon2/Sec7/BIG1-like HUS" evidence="5">
    <location>
        <begin position="200"/>
        <end position="353"/>
    </location>
</feature>
<evidence type="ECO:0000256" key="4">
    <source>
        <dbReference type="SAM" id="MobiDB-lite"/>
    </source>
</evidence>
<evidence type="ECO:0000259" key="7">
    <source>
        <dbReference type="Pfam" id="PF16213"/>
    </source>
</evidence>
<keyword evidence="9" id="KW-1185">Reference proteome</keyword>
<evidence type="ECO:0000313" key="8">
    <source>
        <dbReference type="EMBL" id="RKF59982.1"/>
    </source>
</evidence>
<reference evidence="8 9" key="1">
    <citation type="journal article" date="2018" name="BMC Genomics">
        <title>Comparative genome analyses reveal sequence features reflecting distinct modes of host-adaptation between dicot and monocot powdery mildew.</title>
        <authorList>
            <person name="Wu Y."/>
            <person name="Ma X."/>
            <person name="Pan Z."/>
            <person name="Kale S.D."/>
            <person name="Song Y."/>
            <person name="King H."/>
            <person name="Zhang Q."/>
            <person name="Presley C."/>
            <person name="Deng X."/>
            <person name="Wei C.I."/>
            <person name="Xiao S."/>
        </authorList>
    </citation>
    <scope>NUCLEOTIDE SEQUENCE [LARGE SCALE GENOMIC DNA]</scope>
    <source>
        <strain evidence="8">UMSG3</strain>
    </source>
</reference>
<organism evidence="8 9">
    <name type="scientific">Golovinomyces cichoracearum</name>
    <dbReference type="NCBI Taxonomy" id="62708"/>
    <lineage>
        <taxon>Eukaryota</taxon>
        <taxon>Fungi</taxon>
        <taxon>Dikarya</taxon>
        <taxon>Ascomycota</taxon>
        <taxon>Pezizomycotina</taxon>
        <taxon>Leotiomycetes</taxon>
        <taxon>Erysiphales</taxon>
        <taxon>Erysiphaceae</taxon>
        <taxon>Golovinomyces</taxon>
    </lineage>
</organism>
<sequence>MTAQVLASELGNLIQECKRKHADLRTAAERSLDEVKALRLASEGQVASDLSQRPSFITPFIIACSTKYVKYTGIAIICLQRLSVSRALPRTRLREVLDAFHEACNAGLEVQLKILQALPSLLQNYADDLKGDLVSTTLNICTVLQASKNGIVANTAAATLQQLVVTVFDTVVAEDKSGLDSPTVGEAPSDDGPIQLRAAALDAYQIFNDLCLLTESQKPLFLKSTGIPKTFGLELIESVLTNHSQIFIDHPEQASILRMRVMTFILNSLSEKLSFAVTVRATRILYTLLRFHLSILSSEGEIALGLLIYMLDHDTALWKRSLCMEVLKGLFSDAALIRRIYIMYDAQEDRKPILRDLVAAFVRVSTEKPSVIGLGPQSSVPWSNQDDNVENDHAILEATGVPGIIGSSINFTDPGVGISTQWSTLRVPCIDQLDKVEPPTVPGSYIYSLLLACVSGFSEGLAKFILPLTVPKRSTKSNLSQIKTRESGSSNSATEQKAKLERRISVRKNPLSINPLTLEDHPLFGEIKSCAGIVDKCWPAILATCSTFLYATLDAEYYRSLIRSFQKFAHVAGLLHLSTPRDAFLTALSKASIPLNLLASNLSTSSLVPNPTMKSEKSSTFSNAKSLLNGENLASEKLRQICSETMVTSLNTRNLLCIRALLNLGIALGPILDSAWAIVLGTVQHADLVILSSAKVRNHSINQKNESQSTENLTLSVDYGVEVKAVQTAAIRLLESTVDFPNPSFLEVVTALCSLLGKDINCVPEENQNSQSISHVRRQSNSHPRANSVVISPKIQSEEDLFVLSKLHEISSLNIQRLILYPEDASGWRLITTELILVSGSSAASISVRRRAAEILIQLILEAATAAIASLAEAERSITQLCLLDTLKRAIEPLELNERETSMAIHFTDVEVHKIILDGLKSILEKCGETFVNGWDVAFTIIGSVFVKNGVYPHGNLKEPNSTPKRSAKLIRSAFNSLQLICSDFLSSLPSYCYVILISTLHDFCSQDDDLNISLTTVTFFWDLSDFISRRIDSSMLNYDFMRRSDNQTLTDVVGSKELEISDAASWMLLLLRLTAVTRDERLELRNSAIQTLFRILDAYGNQLSSEAWSICLESVVFKLLQNIVERLYLTNGDDSLDSDNDKKGWHETTVLALTGLTNLLADYLNVISEYSSFCRSWQTLLGNFDTFLHFQVLSIDTAVFNALREILARGNTVEGRLINFDANAIDFAWDLWSKSVPKSTYKISDKALNNQKCLLAYTSVLQEIYRLIQSRLEVSHVQVMLTLLRTAILYANAESYTADIENLTPLQTQILGLLKMIRTDIEGVPATLISQVAEFSELAFQPRNATRLQDKQPTYIALSKSSMILLENLIVKNSSNIGIYSTGAISTSLESLATPITLKYSFQITTKSLSPWRQATICVLTILKSIFPYLTTFNLDNEVIQSLWKTIVNISNGITKADCQGIGDPANIVLDEDSDIESFLTLRELITPELGSTKILDETRRVYTESLFHISLIHDPQIEDLPKSGNQILSTLFNPRKGKTVDPSPSARPKMSYVCFNELISLVRVHDGSESRIKLAQAAAPYLMLRAGLTIQAYTADQPLRGMMPQPLMQRKELLYILRALVDLKFEPKAIQNFTLSSLKLAVVSQNEEKFHLRFLYHLLVNAVRAATRDQEVIACLALALERAELDISEITL</sequence>
<evidence type="ECO:0000256" key="3">
    <source>
        <dbReference type="ARBA" id="ARBA00022927"/>
    </source>
</evidence>